<keyword evidence="5" id="KW-0547">Nucleotide-binding</keyword>
<dbReference type="Pfam" id="PF08447">
    <property type="entry name" value="PAS_3"/>
    <property type="match status" value="1"/>
</dbReference>
<dbReference type="EMBL" id="JBHRXI010000004">
    <property type="protein sequence ID" value="MFC3613112.1"/>
    <property type="molecule type" value="Genomic_DNA"/>
</dbReference>
<evidence type="ECO:0000313" key="9">
    <source>
        <dbReference type="EMBL" id="MFC3613112.1"/>
    </source>
</evidence>
<evidence type="ECO:0000256" key="7">
    <source>
        <dbReference type="ARBA" id="ARBA00022840"/>
    </source>
</evidence>
<dbReference type="Pfam" id="PF07536">
    <property type="entry name" value="HWE_HK"/>
    <property type="match status" value="1"/>
</dbReference>
<dbReference type="Gene3D" id="3.30.450.20">
    <property type="entry name" value="PAS domain"/>
    <property type="match status" value="1"/>
</dbReference>
<dbReference type="Gene3D" id="2.10.70.100">
    <property type="match status" value="1"/>
</dbReference>
<dbReference type="Proteomes" id="UP001595629">
    <property type="component" value="Unassembled WGS sequence"/>
</dbReference>
<evidence type="ECO:0000259" key="8">
    <source>
        <dbReference type="SMART" id="SM00911"/>
    </source>
</evidence>
<dbReference type="RefSeq" id="WP_386734288.1">
    <property type="nucleotide sequence ID" value="NZ_JBHRXI010000004.1"/>
</dbReference>
<accession>A0ABV7TEB3</accession>
<dbReference type="InterPro" id="IPR035965">
    <property type="entry name" value="PAS-like_dom_sf"/>
</dbReference>
<dbReference type="EC" id="2.7.13.3" evidence="2"/>
<dbReference type="PANTHER" id="PTHR41523">
    <property type="entry name" value="TWO-COMPONENT SYSTEM SENSOR PROTEIN"/>
    <property type="match status" value="1"/>
</dbReference>
<protein>
    <recommendedName>
        <fullName evidence="2">histidine kinase</fullName>
        <ecNumber evidence="2">2.7.13.3</ecNumber>
    </recommendedName>
</protein>
<dbReference type="SUPFAM" id="SSF55874">
    <property type="entry name" value="ATPase domain of HSP90 chaperone/DNA topoisomerase II/histidine kinase"/>
    <property type="match status" value="1"/>
</dbReference>
<evidence type="ECO:0000256" key="3">
    <source>
        <dbReference type="ARBA" id="ARBA00022553"/>
    </source>
</evidence>
<keyword evidence="6 9" id="KW-0418">Kinase</keyword>
<dbReference type="InterPro" id="IPR011102">
    <property type="entry name" value="Sig_transdc_His_kinase_HWE"/>
</dbReference>
<sequence>MPKDKETRPAQSAHDFAEIYEAALRTGRMGTWETDFAAGTRTWTSTAAAIFGIDVDEGVPIPFAERDHLLELMHPEDKPLLDRFRARLRREDEIEVSYRIRTETGEVRHVAGRGRVLDRAPDGTPTRVVHIITDVTAQRRIEEHNTMLMRELTHRSKNLLAIISAMARQTGRRAASFDEFRTSFERRLEGLARSTDLLVAQDWSETSLEELVKLQTDSFADPAFGRILIDGPALRIGADVAQPLGMALHELATNAVKYGSLSAREGRVHIDWDARTGDDGARVLHFHWRETGGPMVEKPQHTGFGTMVVETMIASMLDARVTYDLRPEGALWQIEAPLPPLEDVNHKAFHIPATFL</sequence>
<dbReference type="InterPro" id="IPR036890">
    <property type="entry name" value="HATPase_C_sf"/>
</dbReference>
<evidence type="ECO:0000256" key="6">
    <source>
        <dbReference type="ARBA" id="ARBA00022777"/>
    </source>
</evidence>
<keyword evidence="10" id="KW-1185">Reference proteome</keyword>
<dbReference type="Gene3D" id="3.30.565.10">
    <property type="entry name" value="Histidine kinase-like ATPase, C-terminal domain"/>
    <property type="match status" value="1"/>
</dbReference>
<feature type="domain" description="Signal transduction histidine kinase HWE region" evidence="8">
    <location>
        <begin position="151"/>
        <end position="233"/>
    </location>
</feature>
<dbReference type="InterPro" id="IPR013655">
    <property type="entry name" value="PAS_fold_3"/>
</dbReference>
<evidence type="ECO:0000256" key="2">
    <source>
        <dbReference type="ARBA" id="ARBA00012438"/>
    </source>
</evidence>
<dbReference type="SMART" id="SM00911">
    <property type="entry name" value="HWE_HK"/>
    <property type="match status" value="1"/>
</dbReference>
<dbReference type="PANTHER" id="PTHR41523:SF7">
    <property type="entry name" value="HISTIDINE KINASE"/>
    <property type="match status" value="1"/>
</dbReference>
<keyword evidence="4 9" id="KW-0808">Transferase</keyword>
<keyword evidence="7" id="KW-0067">ATP-binding</keyword>
<organism evidence="9 10">
    <name type="scientific">Lutimaribacter marinistellae</name>
    <dbReference type="NCBI Taxonomy" id="1820329"/>
    <lineage>
        <taxon>Bacteria</taxon>
        <taxon>Pseudomonadati</taxon>
        <taxon>Pseudomonadota</taxon>
        <taxon>Alphaproteobacteria</taxon>
        <taxon>Rhodobacterales</taxon>
        <taxon>Roseobacteraceae</taxon>
        <taxon>Lutimaribacter</taxon>
    </lineage>
</organism>
<evidence type="ECO:0000313" key="10">
    <source>
        <dbReference type="Proteomes" id="UP001595629"/>
    </source>
</evidence>
<reference evidence="10" key="1">
    <citation type="journal article" date="2019" name="Int. J. Syst. Evol. Microbiol.">
        <title>The Global Catalogue of Microorganisms (GCM) 10K type strain sequencing project: providing services to taxonomists for standard genome sequencing and annotation.</title>
        <authorList>
            <consortium name="The Broad Institute Genomics Platform"/>
            <consortium name="The Broad Institute Genome Sequencing Center for Infectious Disease"/>
            <person name="Wu L."/>
            <person name="Ma J."/>
        </authorList>
    </citation>
    <scope>NUCLEOTIDE SEQUENCE [LARGE SCALE GENOMIC DNA]</scope>
    <source>
        <strain evidence="10">KCTC 42911</strain>
    </source>
</reference>
<comment type="catalytic activity">
    <reaction evidence="1">
        <text>ATP + protein L-histidine = ADP + protein N-phospho-L-histidine.</text>
        <dbReference type="EC" id="2.7.13.3"/>
    </reaction>
</comment>
<name>A0ABV7TEB3_9RHOB</name>
<evidence type="ECO:0000256" key="4">
    <source>
        <dbReference type="ARBA" id="ARBA00022679"/>
    </source>
</evidence>
<proteinExistence type="predicted"/>
<comment type="caution">
    <text evidence="9">The sequence shown here is derived from an EMBL/GenBank/DDBJ whole genome shotgun (WGS) entry which is preliminary data.</text>
</comment>
<evidence type="ECO:0000256" key="5">
    <source>
        <dbReference type="ARBA" id="ARBA00022741"/>
    </source>
</evidence>
<keyword evidence="3" id="KW-0597">Phosphoprotein</keyword>
<dbReference type="SUPFAM" id="SSF55785">
    <property type="entry name" value="PYP-like sensor domain (PAS domain)"/>
    <property type="match status" value="1"/>
</dbReference>
<gene>
    <name evidence="9" type="ORF">ACFORG_05005</name>
</gene>
<dbReference type="GO" id="GO:0004673">
    <property type="term" value="F:protein histidine kinase activity"/>
    <property type="evidence" value="ECO:0007669"/>
    <property type="project" value="UniProtKB-EC"/>
</dbReference>
<evidence type="ECO:0000256" key="1">
    <source>
        <dbReference type="ARBA" id="ARBA00000085"/>
    </source>
</evidence>